<protein>
    <recommendedName>
        <fullName evidence="1">J domain-containing protein</fullName>
    </recommendedName>
</protein>
<dbReference type="InterPro" id="IPR024593">
    <property type="entry name" value="DUF3444"/>
</dbReference>
<dbReference type="EMBL" id="SDRB02006132">
    <property type="protein sequence ID" value="THG13047.1"/>
    <property type="molecule type" value="Genomic_DNA"/>
</dbReference>
<organism evidence="2 3">
    <name type="scientific">Camellia sinensis var. sinensis</name>
    <name type="common">China tea</name>
    <dbReference type="NCBI Taxonomy" id="542762"/>
    <lineage>
        <taxon>Eukaryota</taxon>
        <taxon>Viridiplantae</taxon>
        <taxon>Streptophyta</taxon>
        <taxon>Embryophyta</taxon>
        <taxon>Tracheophyta</taxon>
        <taxon>Spermatophyta</taxon>
        <taxon>Magnoliopsida</taxon>
        <taxon>eudicotyledons</taxon>
        <taxon>Gunneridae</taxon>
        <taxon>Pentapetalae</taxon>
        <taxon>asterids</taxon>
        <taxon>Ericales</taxon>
        <taxon>Theaceae</taxon>
        <taxon>Camellia</taxon>
    </lineage>
</organism>
<accession>A0A4V6RYI4</accession>
<dbReference type="SUPFAM" id="SSF46565">
    <property type="entry name" value="Chaperone J-domain"/>
    <property type="match status" value="1"/>
</dbReference>
<evidence type="ECO:0000259" key="1">
    <source>
        <dbReference type="PROSITE" id="PS50076"/>
    </source>
</evidence>
<dbReference type="PANTHER" id="PTHR47374">
    <property type="entry name" value="ENDOSOME ANTIGEN-LIKE PROTEIN, PUTATIVE (DUF3444)-RELATED"/>
    <property type="match status" value="1"/>
</dbReference>
<dbReference type="CDD" id="cd06257">
    <property type="entry name" value="DnaJ"/>
    <property type="match status" value="1"/>
</dbReference>
<dbReference type="Gene3D" id="1.10.287.110">
    <property type="entry name" value="DnaJ domain"/>
    <property type="match status" value="1"/>
</dbReference>
<dbReference type="Proteomes" id="UP000306102">
    <property type="component" value="Unassembled WGS sequence"/>
</dbReference>
<name>A0A4V6RYI4_CAMSN</name>
<dbReference type="Pfam" id="PF00226">
    <property type="entry name" value="DnaJ"/>
    <property type="match status" value="1"/>
</dbReference>
<dbReference type="PANTHER" id="PTHR47374:SF10">
    <property type="entry name" value="HEAT SHOCK N-TERMINAL DOMAIN-CONTAINING PROTEIN, PUTATIVE-RELATED"/>
    <property type="match status" value="1"/>
</dbReference>
<proteinExistence type="predicted"/>
<dbReference type="Pfam" id="PF11926">
    <property type="entry name" value="DUF3444"/>
    <property type="match status" value="2"/>
</dbReference>
<dbReference type="PROSITE" id="PS50076">
    <property type="entry name" value="DNAJ_2"/>
    <property type="match status" value="1"/>
</dbReference>
<reference evidence="2 3" key="1">
    <citation type="journal article" date="2018" name="Proc. Natl. Acad. Sci. U.S.A.">
        <title>Draft genome sequence of Camellia sinensis var. sinensis provides insights into the evolution of the tea genome and tea quality.</title>
        <authorList>
            <person name="Wei C."/>
            <person name="Yang H."/>
            <person name="Wang S."/>
            <person name="Zhao J."/>
            <person name="Liu C."/>
            <person name="Gao L."/>
            <person name="Xia E."/>
            <person name="Lu Y."/>
            <person name="Tai Y."/>
            <person name="She G."/>
            <person name="Sun J."/>
            <person name="Cao H."/>
            <person name="Tong W."/>
            <person name="Gao Q."/>
            <person name="Li Y."/>
            <person name="Deng W."/>
            <person name="Jiang X."/>
            <person name="Wang W."/>
            <person name="Chen Q."/>
            <person name="Zhang S."/>
            <person name="Li H."/>
            <person name="Wu J."/>
            <person name="Wang P."/>
            <person name="Li P."/>
            <person name="Shi C."/>
            <person name="Zheng F."/>
            <person name="Jian J."/>
            <person name="Huang B."/>
            <person name="Shan D."/>
            <person name="Shi M."/>
            <person name="Fang C."/>
            <person name="Yue Y."/>
            <person name="Li F."/>
            <person name="Li D."/>
            <person name="Wei S."/>
            <person name="Han B."/>
            <person name="Jiang C."/>
            <person name="Yin Y."/>
            <person name="Xia T."/>
            <person name="Zhang Z."/>
            <person name="Bennetzen J.L."/>
            <person name="Zhao S."/>
            <person name="Wan X."/>
        </authorList>
    </citation>
    <scope>NUCLEOTIDE SEQUENCE [LARGE SCALE GENOMIC DNA]</scope>
    <source>
        <strain evidence="3">cv. Shuchazao</strain>
        <tissue evidence="2">Leaf</tissue>
    </source>
</reference>
<feature type="domain" description="J" evidence="1">
    <location>
        <begin position="67"/>
        <end position="131"/>
    </location>
</feature>
<dbReference type="SMART" id="SM00271">
    <property type="entry name" value="DnaJ"/>
    <property type="match status" value="1"/>
</dbReference>
<comment type="caution">
    <text evidence="2">The sequence shown here is derived from an EMBL/GenBank/DDBJ whole genome shotgun (WGS) entry which is preliminary data.</text>
</comment>
<sequence length="752" mass="85088">MYYNKVEALREKEVAEKLINSNDYVSARDKLLKARQLFPSLEHIVAMLTVCDILSASKNKIPGYDTDYYWVLHLMPSSSISDIKCRYQKLLNLLVPIKKKFPGTELALKLIKDAFSVLSDEDKRSSFDLKRETSWAGYQSLDVQASFNYGISARETGITRVSSGEVLEGKNGVNLSTDMLSERVRDLGPELLANHNINKQCANVSLQEPSACSSTVNSHGNTGEEIDMPMDDTNLPLELHQTNFEGTPSLPFGVGALKRPDQDFYDFGNIRKPDFFETGQVWATHYQSDEPRNCRYALIKNNVKSSAGVTWLKPVPISDGERRWCDAGLPVACGPFCLDLDKGEQVSCITIFSYKCLWVHGVTEEQFEIFPKKGEIWALYEDWDIDEWSYNPETVKGCKFKFVEMLSDFSKYLGVDGACLVKTDGFRSIFERLTEEGNPVILHISPTNLYMLSHMIPAYRVTGGEIDGLIEGMFELDNLALPNDMPSDSDNQIASTVENSDSSVVFTGSAEQLPSLQPLKPYPESKILEATWSLNEFNAGQIWAVYSGKASMPRQYARINNVSSGNQVCVSILEPQPIFDYEKIWKKQSLPIVCGMFGTTGTNVNLEISQFSHVVRCQQSTTKSVYKIYPMKNEIWAMYKNWNKKWKYSDYENSQFQFVEILSDFTEGNGMMIARLTEVKGCLTFFHRQQFDGFDLTRTVSKPDLLSFSHRIPAYRVPGIGHHGIPESSWHLEPNALACQYESESCTIRENL</sequence>
<dbReference type="InterPro" id="IPR001623">
    <property type="entry name" value="DnaJ_domain"/>
</dbReference>
<dbReference type="InterPro" id="IPR036869">
    <property type="entry name" value="J_dom_sf"/>
</dbReference>
<gene>
    <name evidence="2" type="ORF">TEA_012135</name>
</gene>
<evidence type="ECO:0000313" key="3">
    <source>
        <dbReference type="Proteomes" id="UP000306102"/>
    </source>
</evidence>
<keyword evidence="3" id="KW-1185">Reference proteome</keyword>
<evidence type="ECO:0000313" key="2">
    <source>
        <dbReference type="EMBL" id="THG13047.1"/>
    </source>
</evidence>
<dbReference type="AlphaFoldDB" id="A0A4V6RYI4"/>